<dbReference type="PRINTS" id="PR01438">
    <property type="entry name" value="UNVRSLSTRESS"/>
</dbReference>
<comment type="similarity">
    <text evidence="1">Belongs to the universal stress protein A family.</text>
</comment>
<evidence type="ECO:0000313" key="3">
    <source>
        <dbReference type="EMBL" id="OAT47163.1"/>
    </source>
</evidence>
<feature type="domain" description="UspA" evidence="2">
    <location>
        <begin position="1"/>
        <end position="144"/>
    </location>
</feature>
<dbReference type="InterPro" id="IPR006015">
    <property type="entry name" value="Universal_stress_UspA"/>
</dbReference>
<dbReference type="Gene3D" id="3.40.50.620">
    <property type="entry name" value="HUPs"/>
    <property type="match status" value="1"/>
</dbReference>
<evidence type="ECO:0000259" key="2">
    <source>
        <dbReference type="Pfam" id="PF00582"/>
    </source>
</evidence>
<dbReference type="CDD" id="cd00293">
    <property type="entry name" value="USP-like"/>
    <property type="match status" value="1"/>
</dbReference>
<dbReference type="InterPro" id="IPR014729">
    <property type="entry name" value="Rossmann-like_a/b/a_fold"/>
</dbReference>
<evidence type="ECO:0000313" key="4">
    <source>
        <dbReference type="Proteomes" id="UP000078250"/>
    </source>
</evidence>
<reference evidence="3 4" key="1">
    <citation type="submission" date="2016-04" db="EMBL/GenBank/DDBJ databases">
        <title>ATOL: Assembling a taxonomically balanced genome-scale reconstruction of the evolutionary history of the Enterobacteriaceae.</title>
        <authorList>
            <person name="Plunkett G.III."/>
            <person name="Neeno-Eckwall E.C."/>
            <person name="Glasner J.D."/>
            <person name="Perna N.T."/>
        </authorList>
    </citation>
    <scope>NUCLEOTIDE SEQUENCE [LARGE SCALE GENOMIC DNA]</scope>
    <source>
        <strain evidence="3 4">ATCC 700826</strain>
    </source>
</reference>
<dbReference type="SUPFAM" id="SSF52402">
    <property type="entry name" value="Adenine nucleotide alpha hydrolases-like"/>
    <property type="match status" value="1"/>
</dbReference>
<accession>A0AAJ3HTJ8</accession>
<dbReference type="Proteomes" id="UP000078250">
    <property type="component" value="Unassembled WGS sequence"/>
</dbReference>
<dbReference type="AlphaFoldDB" id="A0AAJ3HTJ8"/>
<evidence type="ECO:0000256" key="1">
    <source>
        <dbReference type="ARBA" id="ARBA00008791"/>
    </source>
</evidence>
<name>A0AAJ3HTJ8_PROHU</name>
<gene>
    <name evidence="3" type="ORF">M997_1690</name>
</gene>
<keyword evidence="4" id="KW-1185">Reference proteome</keyword>
<dbReference type="RefSeq" id="WP_064719673.1">
    <property type="nucleotide sequence ID" value="NZ_LXEV01000021.1"/>
</dbReference>
<protein>
    <submittedName>
        <fullName evidence="3">Universal stress protein G</fullName>
    </submittedName>
</protein>
<dbReference type="Pfam" id="PF00582">
    <property type="entry name" value="Usp"/>
    <property type="match status" value="1"/>
</dbReference>
<dbReference type="EMBL" id="LXEV01000021">
    <property type="protein sequence ID" value="OAT47163.1"/>
    <property type="molecule type" value="Genomic_DNA"/>
</dbReference>
<proteinExistence type="inferred from homology"/>
<dbReference type="PANTHER" id="PTHR46268:SF6">
    <property type="entry name" value="UNIVERSAL STRESS PROTEIN UP12"/>
    <property type="match status" value="1"/>
</dbReference>
<organism evidence="3 4">
    <name type="scientific">Proteus hauseri ATCC 700826</name>
    <dbReference type="NCBI Taxonomy" id="1354271"/>
    <lineage>
        <taxon>Bacteria</taxon>
        <taxon>Pseudomonadati</taxon>
        <taxon>Pseudomonadota</taxon>
        <taxon>Gammaproteobacteria</taxon>
        <taxon>Enterobacterales</taxon>
        <taxon>Morganellaceae</taxon>
        <taxon>Proteus</taxon>
    </lineage>
</organism>
<sequence>MPKTVLVPVDFTELGLLDKVTSHLKALAVADKLNIHFLSVIPSYESFVGFAFPGQDRLTSDKQRIEIALSTLKESLSHIDIPNSTTQFYVSIGNPRDKILETAKKIQADLIVIGSRNPGMKTYLLGSTASSVVSYAESSVLVVR</sequence>
<dbReference type="InterPro" id="IPR006016">
    <property type="entry name" value="UspA"/>
</dbReference>
<comment type="caution">
    <text evidence="3">The sequence shown here is derived from an EMBL/GenBank/DDBJ whole genome shotgun (WGS) entry which is preliminary data.</text>
</comment>
<dbReference type="PANTHER" id="PTHR46268">
    <property type="entry name" value="STRESS RESPONSE PROTEIN NHAX"/>
    <property type="match status" value="1"/>
</dbReference>